<evidence type="ECO:0008006" key="11">
    <source>
        <dbReference type="Google" id="ProtNLM"/>
    </source>
</evidence>
<feature type="domain" description="Plastocyanin-like" evidence="8">
    <location>
        <begin position="92"/>
        <end position="202"/>
    </location>
</feature>
<sequence length="711" mass="80717">MAWLKILLSLLFVKHCTSQNWWQSPENGPTCKPGTCGENDETCECSLTIEHRLTMMTTNPPSLVRPKNGRLYLYNDTSFSFPLSDKEMSEVITADGYGSRLVIAVNGKFPGPTIEAYEDQTMIIHVRNLMHTDSTTIHWHGMHQKGTPRSDGVAFISQNPILPGLTFTHRFSAQPHGSSFYHAHIGDQRSMGLYGGLIIYPKYKFFSQPQVGFTVLLQDWNHDDEPETLYQRMLNGVFDLNKFTQIEPTQSIDGANFSRFHIHSALINGKGRFYEGQYENYDRKRYTSNGAPLETFKVQYGQSYRFRVISASTLYPFRIYVQGHRELNIRASDGFEIVRGTGNNSRDLIVESFIIHPGERYDFTINANQTRGTYLLVAESIEDLSKKNPPEYHAAEAIIQYEGTTTTYPNKDSTEQNHCTSQTPCVTFNCPYLYYPTTNYRPCLTFDIANSNESLSKFKEVENVDETLFFNFAFPGEPGNTPGSVNGHQFISPTSPILTNEEDLTTHCSNSDCGNDKICSCTYNVELSSDRVYQFVITNLGNGRGWSHPIHLHGHYFYVMKMGFGRYNTDTGKFMTSTTDIECFGSKNYCNSAQWSNTNWTNASNSIPGLQLDYPPEKDTIIIPTGGYVIIRFKANNPGAWFFHCHIDLHNTNGMGMVLLESKDKYQQKDQSKSKDKRTDDIYINSKGDSTYNESHQIIVLLTILGLMLSI</sequence>
<feature type="domain" description="Plastocyanin-like" evidence="6">
    <location>
        <begin position="213"/>
        <end position="403"/>
    </location>
</feature>
<dbReference type="AlphaFoldDB" id="A0A8W8HTA6"/>
<evidence type="ECO:0000256" key="5">
    <source>
        <dbReference type="SAM" id="SignalP"/>
    </source>
</evidence>
<keyword evidence="3" id="KW-0560">Oxidoreductase</keyword>
<organism evidence="9 10">
    <name type="scientific">Magallana gigas</name>
    <name type="common">Pacific oyster</name>
    <name type="synonym">Crassostrea gigas</name>
    <dbReference type="NCBI Taxonomy" id="29159"/>
    <lineage>
        <taxon>Eukaryota</taxon>
        <taxon>Metazoa</taxon>
        <taxon>Spiralia</taxon>
        <taxon>Lophotrochozoa</taxon>
        <taxon>Mollusca</taxon>
        <taxon>Bivalvia</taxon>
        <taxon>Autobranchia</taxon>
        <taxon>Pteriomorphia</taxon>
        <taxon>Ostreida</taxon>
        <taxon>Ostreoidea</taxon>
        <taxon>Ostreidae</taxon>
        <taxon>Magallana</taxon>
    </lineage>
</organism>
<dbReference type="CDD" id="cd13884">
    <property type="entry name" value="CuRO_2_tcLCC_insect_like"/>
    <property type="match status" value="1"/>
</dbReference>
<dbReference type="PANTHER" id="PTHR11709">
    <property type="entry name" value="MULTI-COPPER OXIDASE"/>
    <property type="match status" value="1"/>
</dbReference>
<dbReference type="InterPro" id="IPR001117">
    <property type="entry name" value="Cu-oxidase_2nd"/>
</dbReference>
<evidence type="ECO:0000259" key="7">
    <source>
        <dbReference type="Pfam" id="PF07731"/>
    </source>
</evidence>
<dbReference type="PANTHER" id="PTHR11709:SF394">
    <property type="entry name" value="FI03373P-RELATED"/>
    <property type="match status" value="1"/>
</dbReference>
<evidence type="ECO:0000256" key="1">
    <source>
        <dbReference type="ARBA" id="ARBA00010609"/>
    </source>
</evidence>
<dbReference type="SUPFAM" id="SSF49503">
    <property type="entry name" value="Cupredoxins"/>
    <property type="match status" value="3"/>
</dbReference>
<dbReference type="InterPro" id="IPR002355">
    <property type="entry name" value="Cu_oxidase_Cu_BS"/>
</dbReference>
<reference evidence="9" key="1">
    <citation type="submission" date="2022-08" db="UniProtKB">
        <authorList>
            <consortium name="EnsemblMetazoa"/>
        </authorList>
    </citation>
    <scope>IDENTIFICATION</scope>
    <source>
        <strain evidence="9">05x7-T-G4-1.051#20</strain>
    </source>
</reference>
<dbReference type="CDD" id="cd13858">
    <property type="entry name" value="CuRO_1_tcLCC2_insect_like"/>
    <property type="match status" value="1"/>
</dbReference>
<keyword evidence="2" id="KW-0479">Metal-binding</keyword>
<keyword evidence="10" id="KW-1185">Reference proteome</keyword>
<feature type="domain" description="Plastocyanin-like" evidence="7">
    <location>
        <begin position="508"/>
        <end position="664"/>
    </location>
</feature>
<evidence type="ECO:0000259" key="6">
    <source>
        <dbReference type="Pfam" id="PF00394"/>
    </source>
</evidence>
<accession>A0A8W8HTA6</accession>
<dbReference type="InterPro" id="IPR011707">
    <property type="entry name" value="Cu-oxidase-like_N"/>
</dbReference>
<dbReference type="GO" id="GO:0005886">
    <property type="term" value="C:plasma membrane"/>
    <property type="evidence" value="ECO:0007669"/>
    <property type="project" value="TreeGrafter"/>
</dbReference>
<dbReference type="InterPro" id="IPR008972">
    <property type="entry name" value="Cupredoxin"/>
</dbReference>
<dbReference type="FunFam" id="2.60.40.420:FF:000045">
    <property type="entry name" value="Laccase 2"/>
    <property type="match status" value="1"/>
</dbReference>
<dbReference type="InterPro" id="IPR045087">
    <property type="entry name" value="Cu-oxidase_fam"/>
</dbReference>
<dbReference type="Proteomes" id="UP000005408">
    <property type="component" value="Unassembled WGS sequence"/>
</dbReference>
<keyword evidence="5" id="KW-0732">Signal</keyword>
<dbReference type="Gene3D" id="2.60.40.420">
    <property type="entry name" value="Cupredoxins - blue copper proteins"/>
    <property type="match status" value="3"/>
</dbReference>
<feature type="signal peptide" evidence="5">
    <location>
        <begin position="1"/>
        <end position="18"/>
    </location>
</feature>
<evidence type="ECO:0000313" key="9">
    <source>
        <dbReference type="EnsemblMetazoa" id="G10939.1:cds"/>
    </source>
</evidence>
<dbReference type="InterPro" id="IPR011706">
    <property type="entry name" value="Cu-oxidase_C"/>
</dbReference>
<dbReference type="Pfam" id="PF07731">
    <property type="entry name" value="Cu-oxidase_2"/>
    <property type="match status" value="1"/>
</dbReference>
<dbReference type="GO" id="GO:0005507">
    <property type="term" value="F:copper ion binding"/>
    <property type="evidence" value="ECO:0007669"/>
    <property type="project" value="InterPro"/>
</dbReference>
<dbReference type="PROSITE" id="PS00079">
    <property type="entry name" value="MULTICOPPER_OXIDASE1"/>
    <property type="match status" value="1"/>
</dbReference>
<dbReference type="PROSITE" id="PS00080">
    <property type="entry name" value="MULTICOPPER_OXIDASE2"/>
    <property type="match status" value="1"/>
</dbReference>
<dbReference type="Pfam" id="PF00394">
    <property type="entry name" value="Cu-oxidase"/>
    <property type="match status" value="1"/>
</dbReference>
<comment type="similarity">
    <text evidence="1">Belongs to the multicopper oxidase family.</text>
</comment>
<evidence type="ECO:0000259" key="8">
    <source>
        <dbReference type="Pfam" id="PF07732"/>
    </source>
</evidence>
<keyword evidence="4" id="KW-0186">Copper</keyword>
<dbReference type="EnsemblMetazoa" id="G10939.1">
    <property type="protein sequence ID" value="G10939.1:cds"/>
    <property type="gene ID" value="G10939"/>
</dbReference>
<protein>
    <recommendedName>
        <fullName evidence="11">L-ascorbate oxidase</fullName>
    </recommendedName>
</protein>
<dbReference type="GO" id="GO:0016491">
    <property type="term" value="F:oxidoreductase activity"/>
    <property type="evidence" value="ECO:0007669"/>
    <property type="project" value="UniProtKB-KW"/>
</dbReference>
<dbReference type="CDD" id="cd13905">
    <property type="entry name" value="CuRO_3_tcLLC2_insect_like"/>
    <property type="match status" value="1"/>
</dbReference>
<evidence type="ECO:0000256" key="3">
    <source>
        <dbReference type="ARBA" id="ARBA00023002"/>
    </source>
</evidence>
<proteinExistence type="inferred from homology"/>
<name>A0A8W8HTA6_MAGGI</name>
<dbReference type="GO" id="GO:0006826">
    <property type="term" value="P:iron ion transport"/>
    <property type="evidence" value="ECO:0007669"/>
    <property type="project" value="TreeGrafter"/>
</dbReference>
<evidence type="ECO:0000256" key="2">
    <source>
        <dbReference type="ARBA" id="ARBA00022723"/>
    </source>
</evidence>
<dbReference type="InterPro" id="IPR033138">
    <property type="entry name" value="Cu_oxidase_CS"/>
</dbReference>
<evidence type="ECO:0000313" key="10">
    <source>
        <dbReference type="Proteomes" id="UP000005408"/>
    </source>
</evidence>
<feature type="chain" id="PRO_5036490390" description="L-ascorbate oxidase" evidence="5">
    <location>
        <begin position="19"/>
        <end position="711"/>
    </location>
</feature>
<evidence type="ECO:0000256" key="4">
    <source>
        <dbReference type="ARBA" id="ARBA00023008"/>
    </source>
</evidence>
<dbReference type="Pfam" id="PF07732">
    <property type="entry name" value="Cu-oxidase_3"/>
    <property type="match status" value="1"/>
</dbReference>